<keyword evidence="1" id="KW-1133">Transmembrane helix</keyword>
<proteinExistence type="predicted"/>
<keyword evidence="1" id="KW-0472">Membrane</keyword>
<name>U2TUM2_9ACTN</name>
<dbReference type="RefSeq" id="WP_021725381.1">
    <property type="nucleotide sequence ID" value="NZ_AWEZ01000020.1"/>
</dbReference>
<protein>
    <submittedName>
        <fullName evidence="2">Putative lipoprotein</fullName>
    </submittedName>
</protein>
<dbReference type="PATRIC" id="fig|1125712.3.peg.607"/>
<feature type="transmembrane region" description="Helical" evidence="1">
    <location>
        <begin position="12"/>
        <end position="35"/>
    </location>
</feature>
<evidence type="ECO:0000256" key="1">
    <source>
        <dbReference type="SAM" id="Phobius"/>
    </source>
</evidence>
<reference evidence="2 3" key="1">
    <citation type="submission" date="2013-08" db="EMBL/GenBank/DDBJ databases">
        <authorList>
            <person name="Durkin A.S."/>
            <person name="Haft D.R."/>
            <person name="McCorrison J."/>
            <person name="Torralba M."/>
            <person name="Gillis M."/>
            <person name="Haft D.H."/>
            <person name="Methe B."/>
            <person name="Sutton G."/>
            <person name="Nelson K.E."/>
        </authorList>
    </citation>
    <scope>NUCLEOTIDE SEQUENCE [LARGE SCALE GENOMIC DNA]</scope>
    <source>
        <strain evidence="2 3">F0195</strain>
    </source>
</reference>
<accession>U2TUM2</accession>
<dbReference type="AlphaFoldDB" id="U2TUM2"/>
<sequence>MRAHRRFEDTDMLTPLQVAAAVLALLLVLACLGIAGEMDYEDRTGRVPASVVVVDG</sequence>
<dbReference type="EMBL" id="AWEZ01000020">
    <property type="protein sequence ID" value="ERL09753.1"/>
    <property type="molecule type" value="Genomic_DNA"/>
</dbReference>
<gene>
    <name evidence="2" type="ORF">HMPREF1316_1545</name>
</gene>
<dbReference type="PROSITE" id="PS51257">
    <property type="entry name" value="PROKAR_LIPOPROTEIN"/>
    <property type="match status" value="1"/>
</dbReference>
<dbReference type="Proteomes" id="UP000016638">
    <property type="component" value="Unassembled WGS sequence"/>
</dbReference>
<organism evidence="2 3">
    <name type="scientific">Olsenella profusa F0195</name>
    <dbReference type="NCBI Taxonomy" id="1125712"/>
    <lineage>
        <taxon>Bacteria</taxon>
        <taxon>Bacillati</taxon>
        <taxon>Actinomycetota</taxon>
        <taxon>Coriobacteriia</taxon>
        <taxon>Coriobacteriales</taxon>
        <taxon>Atopobiaceae</taxon>
        <taxon>Olsenella</taxon>
    </lineage>
</organism>
<evidence type="ECO:0000313" key="3">
    <source>
        <dbReference type="Proteomes" id="UP000016638"/>
    </source>
</evidence>
<dbReference type="STRING" id="1125712.HMPREF1316_1545"/>
<comment type="caution">
    <text evidence="2">The sequence shown here is derived from an EMBL/GenBank/DDBJ whole genome shotgun (WGS) entry which is preliminary data.</text>
</comment>
<keyword evidence="3" id="KW-1185">Reference proteome</keyword>
<keyword evidence="2" id="KW-0449">Lipoprotein</keyword>
<keyword evidence="1" id="KW-0812">Transmembrane</keyword>
<evidence type="ECO:0000313" key="2">
    <source>
        <dbReference type="EMBL" id="ERL09753.1"/>
    </source>
</evidence>